<protein>
    <submittedName>
        <fullName evidence="1">Uncharacterized protein</fullName>
    </submittedName>
</protein>
<evidence type="ECO:0000313" key="2">
    <source>
        <dbReference type="Proteomes" id="UP000250053"/>
    </source>
</evidence>
<dbReference type="RefSeq" id="YP_010062227.1">
    <property type="nucleotide sequence ID" value="NC_054792.1"/>
</dbReference>
<name>A0A2Z5XVC5_9CAUD</name>
<keyword evidence="2" id="KW-1185">Reference proteome</keyword>
<organism evidence="1 2">
    <name type="scientific">Mycobacterium phage PP</name>
    <dbReference type="NCBI Taxonomy" id="2077134"/>
    <lineage>
        <taxon>Viruses</taxon>
        <taxon>Duplodnaviria</taxon>
        <taxon>Heunggongvirae</taxon>
        <taxon>Uroviricota</taxon>
        <taxon>Caudoviricetes</taxon>
        <taxon>Sagamiharavirus</taxon>
        <taxon>Sagamiharavirus PP</taxon>
    </lineage>
</organism>
<dbReference type="EMBL" id="AP018486">
    <property type="protein sequence ID" value="BBC53800.1"/>
    <property type="molecule type" value="Genomic_DNA"/>
</dbReference>
<accession>A0A2Z5XVC5</accession>
<reference evidence="1 2" key="1">
    <citation type="submission" date="2018-01" db="EMBL/GenBank/DDBJ databases">
        <title>Genome sequence of Mycobacterium phage PP.</title>
        <authorList>
            <person name="Uchiyama J."/>
            <person name="Matsuzaki S."/>
        </authorList>
    </citation>
    <scope>NUCLEOTIDE SEQUENCE [LARGE SCALE GENOMIC DNA]</scope>
</reference>
<sequence length="67" mass="7070">MKRDTLVQITGTSSTGTPHGLLVEVEPTGGLRFTVVGHDGKKRHAAVILPQAEVSAALLSIIDHITK</sequence>
<dbReference type="Proteomes" id="UP000250053">
    <property type="component" value="Segment"/>
</dbReference>
<dbReference type="KEGG" id="vg:64871888"/>
<proteinExistence type="predicted"/>
<dbReference type="GeneID" id="64871888"/>
<evidence type="ECO:0000313" key="1">
    <source>
        <dbReference type="EMBL" id="BBC53800.1"/>
    </source>
</evidence>